<dbReference type="KEGG" id="apai:APAC_1985"/>
<keyword evidence="4" id="KW-1185">Reference proteome</keyword>
<dbReference type="InterPro" id="IPR035965">
    <property type="entry name" value="PAS-like_dom_sf"/>
</dbReference>
<dbReference type="SMART" id="SM00267">
    <property type="entry name" value="GGDEF"/>
    <property type="match status" value="1"/>
</dbReference>
<dbReference type="SUPFAM" id="SSF55785">
    <property type="entry name" value="PYP-like sensor domain (PAS domain)"/>
    <property type="match status" value="1"/>
</dbReference>
<reference evidence="3" key="2">
    <citation type="submission" date="2019-09" db="EMBL/GenBank/DDBJ databases">
        <title>Taxonomic note: a critical rebuttal of the proposed division of the genus Arcobacter into six genera, emended descriptions of Arcobacter anaerophilus and the genus Arcobacter, and an assessment of genus-level boundaries for Epsilonproteobacteria using in silico genomic comparator tools.</title>
        <authorList>
            <person name="On S.L.W."/>
            <person name="Miller W.G."/>
            <person name="Biggs P."/>
            <person name="Cornelius A."/>
            <person name="Vandamme P."/>
        </authorList>
    </citation>
    <scope>NUCLEOTIDE SEQUENCE [LARGE SCALE GENOMIC DNA]</scope>
    <source>
        <strain evidence="3">LMG 26638</strain>
    </source>
</reference>
<dbReference type="InterPro" id="IPR043128">
    <property type="entry name" value="Rev_trsase/Diguanyl_cyclase"/>
</dbReference>
<dbReference type="NCBIfam" id="TIGR00254">
    <property type="entry name" value="GGDEF"/>
    <property type="match status" value="1"/>
</dbReference>
<evidence type="ECO:0000313" key="3">
    <source>
        <dbReference type="EMBL" id="QEP35057.1"/>
    </source>
</evidence>
<sequence length="321" mass="37476">MDINKNLTSIVEKGELTLFRTIWNLSKDNMFIVRKEDNRFISEKMNQALRDVFNLSEKQSSEIFLDEFLDENMYKKISEKYNQCIEKNEIFTYEESHILNDSKPRYWNTTIIPIIDNQENITRIFGISKEITQLKRINETLELEVKKRTKELEVAVAELKQVSITDKLTGVYNRHHLDCVLEDTAKIINRYENNYGVIILDLDKFKEINDTFGHHAGDIVLQEFSKLLKDSVRESDIVGRWGGDEFLLLIPFIDKDSIEILANHIKETINKYKFSFVDKLTASLGATLIKKDDTEESLISRADHALYKAKEEGKNKVEILL</sequence>
<dbReference type="EMBL" id="CP035928">
    <property type="protein sequence ID" value="QEP35057.1"/>
    <property type="molecule type" value="Genomic_DNA"/>
</dbReference>
<reference evidence="3" key="1">
    <citation type="submission" date="2019-09" db="EMBL/GenBank/DDBJ databases">
        <title>Complete genome sequencing of four Arcobacter species reveals a diverse suite of mobile elements.</title>
        <authorList>
            <person name="Miller W.G."/>
            <person name="Yee E."/>
            <person name="Bono J.L."/>
        </authorList>
    </citation>
    <scope>NUCLEOTIDE SEQUENCE [LARGE SCALE GENOMIC DNA]</scope>
    <source>
        <strain evidence="3">LMG 26638</strain>
    </source>
</reference>
<dbReference type="Pfam" id="PF00990">
    <property type="entry name" value="GGDEF"/>
    <property type="match status" value="1"/>
</dbReference>
<protein>
    <recommendedName>
        <fullName evidence="1">diguanylate cyclase</fullName>
        <ecNumber evidence="1">2.7.7.65</ecNumber>
    </recommendedName>
</protein>
<dbReference type="AlphaFoldDB" id="A0A5C2H7Z3"/>
<dbReference type="PROSITE" id="PS50113">
    <property type="entry name" value="PAC"/>
    <property type="match status" value="1"/>
</dbReference>
<organism evidence="3 4">
    <name type="scientific">Malaciobacter pacificus</name>
    <dbReference type="NCBI Taxonomy" id="1080223"/>
    <lineage>
        <taxon>Bacteria</taxon>
        <taxon>Pseudomonadati</taxon>
        <taxon>Campylobacterota</taxon>
        <taxon>Epsilonproteobacteria</taxon>
        <taxon>Campylobacterales</taxon>
        <taxon>Arcobacteraceae</taxon>
        <taxon>Malaciobacter</taxon>
    </lineage>
</organism>
<dbReference type="GO" id="GO:0052621">
    <property type="term" value="F:diguanylate cyclase activity"/>
    <property type="evidence" value="ECO:0007669"/>
    <property type="project" value="UniProtKB-EC"/>
</dbReference>
<gene>
    <name evidence="3" type="ORF">APAC_1985</name>
</gene>
<dbReference type="PROSITE" id="PS50887">
    <property type="entry name" value="GGDEF"/>
    <property type="match status" value="1"/>
</dbReference>
<dbReference type="Gene3D" id="3.30.70.270">
    <property type="match status" value="1"/>
</dbReference>
<dbReference type="EC" id="2.7.7.65" evidence="1"/>
<accession>A0A5C2H7Z3</accession>
<evidence type="ECO:0000256" key="1">
    <source>
        <dbReference type="ARBA" id="ARBA00012528"/>
    </source>
</evidence>
<evidence type="ECO:0000256" key="2">
    <source>
        <dbReference type="ARBA" id="ARBA00034247"/>
    </source>
</evidence>
<dbReference type="InterPro" id="IPR050469">
    <property type="entry name" value="Diguanylate_Cyclase"/>
</dbReference>
<dbReference type="Proteomes" id="UP000322726">
    <property type="component" value="Chromosome"/>
</dbReference>
<dbReference type="SUPFAM" id="SSF55073">
    <property type="entry name" value="Nucleotide cyclase"/>
    <property type="match status" value="1"/>
</dbReference>
<comment type="catalytic activity">
    <reaction evidence="2">
        <text>2 GTP = 3',3'-c-di-GMP + 2 diphosphate</text>
        <dbReference type="Rhea" id="RHEA:24898"/>
        <dbReference type="ChEBI" id="CHEBI:33019"/>
        <dbReference type="ChEBI" id="CHEBI:37565"/>
        <dbReference type="ChEBI" id="CHEBI:58805"/>
        <dbReference type="EC" id="2.7.7.65"/>
    </reaction>
</comment>
<dbReference type="RefSeq" id="WP_130233960.1">
    <property type="nucleotide sequence ID" value="NZ_BMEF01000042.1"/>
</dbReference>
<evidence type="ECO:0000313" key="4">
    <source>
        <dbReference type="Proteomes" id="UP000322726"/>
    </source>
</evidence>
<name>A0A5C2H7Z3_9BACT</name>
<dbReference type="Pfam" id="PF08448">
    <property type="entry name" value="PAS_4"/>
    <property type="match status" value="1"/>
</dbReference>
<dbReference type="PANTHER" id="PTHR45138:SF9">
    <property type="entry name" value="DIGUANYLATE CYCLASE DGCM-RELATED"/>
    <property type="match status" value="1"/>
</dbReference>
<dbReference type="InterPro" id="IPR000700">
    <property type="entry name" value="PAS-assoc_C"/>
</dbReference>
<dbReference type="FunFam" id="3.30.70.270:FF:000001">
    <property type="entry name" value="Diguanylate cyclase domain protein"/>
    <property type="match status" value="1"/>
</dbReference>
<proteinExistence type="predicted"/>
<dbReference type="PANTHER" id="PTHR45138">
    <property type="entry name" value="REGULATORY COMPONENTS OF SENSORY TRANSDUCTION SYSTEM"/>
    <property type="match status" value="1"/>
</dbReference>
<dbReference type="InterPro" id="IPR000160">
    <property type="entry name" value="GGDEF_dom"/>
</dbReference>
<dbReference type="InterPro" id="IPR029787">
    <property type="entry name" value="Nucleotide_cyclase"/>
</dbReference>
<dbReference type="InterPro" id="IPR013656">
    <property type="entry name" value="PAS_4"/>
</dbReference>
<dbReference type="OrthoDB" id="5457582at2"/>
<dbReference type="Gene3D" id="3.30.450.20">
    <property type="entry name" value="PAS domain"/>
    <property type="match status" value="1"/>
</dbReference>
<dbReference type="CDD" id="cd01949">
    <property type="entry name" value="GGDEF"/>
    <property type="match status" value="1"/>
</dbReference>